<proteinExistence type="predicted"/>
<dbReference type="Proteomes" id="UP000664277">
    <property type="component" value="Unassembled WGS sequence"/>
</dbReference>
<evidence type="ECO:0000313" key="2">
    <source>
        <dbReference type="Proteomes" id="UP000664277"/>
    </source>
</evidence>
<sequence length="115" mass="12482">MNFDPASHESSDFFEFVEITDTSDYFDYTPPSSLVEATVVDAIIMGSGGPENGPITDAGLRFVRHIISQSKASNAGFLPNLKDLNCIKELARDFINNCGGGTGALETMYTVMHLQ</sequence>
<dbReference type="EMBL" id="JAFLCK010000017">
    <property type="protein sequence ID" value="MBN8661170.1"/>
    <property type="molecule type" value="Genomic_DNA"/>
</dbReference>
<protein>
    <submittedName>
        <fullName evidence="1">Uncharacterized protein</fullName>
    </submittedName>
</protein>
<name>A0A8J7PM28_9BACT</name>
<organism evidence="1 2">
    <name type="scientific">Candidatus Obscuribacter phosphatis</name>
    <dbReference type="NCBI Taxonomy" id="1906157"/>
    <lineage>
        <taxon>Bacteria</taxon>
        <taxon>Bacillati</taxon>
        <taxon>Candidatus Melainabacteria</taxon>
        <taxon>Candidatus Obscuribacterales</taxon>
        <taxon>Candidatus Obscuribacteraceae</taxon>
        <taxon>Candidatus Obscuribacter</taxon>
    </lineage>
</organism>
<evidence type="ECO:0000313" key="1">
    <source>
        <dbReference type="EMBL" id="MBN8661170.1"/>
    </source>
</evidence>
<gene>
    <name evidence="1" type="ORF">J0M35_12455</name>
</gene>
<comment type="caution">
    <text evidence="1">The sequence shown here is derived from an EMBL/GenBank/DDBJ whole genome shotgun (WGS) entry which is preliminary data.</text>
</comment>
<accession>A0A8J7PM28</accession>
<dbReference type="AlphaFoldDB" id="A0A8J7PM28"/>
<reference evidence="1" key="1">
    <citation type="submission" date="2021-02" db="EMBL/GenBank/DDBJ databases">
        <title>Genome-Resolved Metagenomics of a Microbial Community Performing Photosynthetic Biological Nutrient Removal.</title>
        <authorList>
            <person name="Mcdaniel E.A."/>
        </authorList>
    </citation>
    <scope>NUCLEOTIDE SEQUENCE</scope>
    <source>
        <strain evidence="1">UWPOB_OBS1</strain>
    </source>
</reference>